<evidence type="ECO:0000256" key="4">
    <source>
        <dbReference type="ARBA" id="ARBA00023128"/>
    </source>
</evidence>
<evidence type="ECO:0000313" key="9">
    <source>
        <dbReference type="Proteomes" id="UP001153365"/>
    </source>
</evidence>
<dbReference type="GO" id="GO:0003735">
    <property type="term" value="F:structural constituent of ribosome"/>
    <property type="evidence" value="ECO:0007669"/>
    <property type="project" value="TreeGrafter"/>
</dbReference>
<keyword evidence="4" id="KW-0496">Mitochondrion</keyword>
<reference evidence="8" key="1">
    <citation type="submission" date="2022-06" db="EMBL/GenBank/DDBJ databases">
        <authorList>
            <consortium name="SYNGENTA / RWTH Aachen University"/>
        </authorList>
    </citation>
    <scope>NUCLEOTIDE SEQUENCE</scope>
</reference>
<evidence type="ECO:0000256" key="5">
    <source>
        <dbReference type="ARBA" id="ARBA00023274"/>
    </source>
</evidence>
<protein>
    <recommendedName>
        <fullName evidence="7">Large ribosomal subunit protein mL54</fullName>
    </recommendedName>
</protein>
<dbReference type="AlphaFoldDB" id="A0AAV0BI97"/>
<keyword evidence="9" id="KW-1185">Reference proteome</keyword>
<dbReference type="PANTHER" id="PTHR28595:SF1">
    <property type="entry name" value="LARGE RIBOSOMAL SUBUNIT PROTEIN ML54"/>
    <property type="match status" value="1"/>
</dbReference>
<evidence type="ECO:0000256" key="2">
    <source>
        <dbReference type="ARBA" id="ARBA00022946"/>
    </source>
</evidence>
<keyword evidence="2" id="KW-0809">Transit peptide</keyword>
<dbReference type="EMBL" id="CALTRL010005746">
    <property type="protein sequence ID" value="CAH7685801.1"/>
    <property type="molecule type" value="Genomic_DNA"/>
</dbReference>
<evidence type="ECO:0000256" key="3">
    <source>
        <dbReference type="ARBA" id="ARBA00022980"/>
    </source>
</evidence>
<proteinExistence type="inferred from homology"/>
<organism evidence="8 9">
    <name type="scientific">Phakopsora pachyrhizi</name>
    <name type="common">Asian soybean rust disease fungus</name>
    <dbReference type="NCBI Taxonomy" id="170000"/>
    <lineage>
        <taxon>Eukaryota</taxon>
        <taxon>Fungi</taxon>
        <taxon>Dikarya</taxon>
        <taxon>Basidiomycota</taxon>
        <taxon>Pucciniomycotina</taxon>
        <taxon>Pucciniomycetes</taxon>
        <taxon>Pucciniales</taxon>
        <taxon>Phakopsoraceae</taxon>
        <taxon>Phakopsora</taxon>
    </lineage>
</organism>
<name>A0AAV0BI97_PHAPC</name>
<dbReference type="GO" id="GO:0005762">
    <property type="term" value="C:mitochondrial large ribosomal subunit"/>
    <property type="evidence" value="ECO:0007669"/>
    <property type="project" value="TreeGrafter"/>
</dbReference>
<keyword evidence="5" id="KW-0687">Ribonucleoprotein</keyword>
<comment type="subcellular location">
    <subcellularLocation>
        <location evidence="1">Mitochondrion</location>
    </subcellularLocation>
</comment>
<keyword evidence="3" id="KW-0689">Ribosomal protein</keyword>
<dbReference type="PANTHER" id="PTHR28595">
    <property type="entry name" value="39S RIBOSOMAL PROTEIN L54, MITOCHONDRIAL"/>
    <property type="match status" value="1"/>
</dbReference>
<evidence type="ECO:0000256" key="1">
    <source>
        <dbReference type="ARBA" id="ARBA00004173"/>
    </source>
</evidence>
<dbReference type="Pfam" id="PF08561">
    <property type="entry name" value="Ribosomal_L37"/>
    <property type="match status" value="1"/>
</dbReference>
<evidence type="ECO:0000256" key="7">
    <source>
        <dbReference type="ARBA" id="ARBA00035179"/>
    </source>
</evidence>
<dbReference type="InterPro" id="IPR013870">
    <property type="entry name" value="Ribosomal_mL54"/>
</dbReference>
<accession>A0AAV0BI97</accession>
<evidence type="ECO:0000256" key="6">
    <source>
        <dbReference type="ARBA" id="ARBA00033752"/>
    </source>
</evidence>
<comment type="caution">
    <text evidence="8">The sequence shown here is derived from an EMBL/GenBank/DDBJ whole genome shotgun (WGS) entry which is preliminary data.</text>
</comment>
<evidence type="ECO:0000313" key="8">
    <source>
        <dbReference type="EMBL" id="CAH7685801.1"/>
    </source>
</evidence>
<gene>
    <name evidence="8" type="ORF">PPACK8108_LOCUS20383</name>
</gene>
<comment type="similarity">
    <text evidence="6">Belongs to the mitochondrion-specific ribosomal protein mL54 family.</text>
</comment>
<dbReference type="Proteomes" id="UP001153365">
    <property type="component" value="Unassembled WGS sequence"/>
</dbReference>
<sequence length="133" mass="14951">MSASCSRTISRFYPNNRTLTVTKSSWDRLYPLRGRCLSSSTMNLQNETDKSNSSEIVSSIKAGTPLKGLGYIKGVGDPIAKEDHEYPDWLWSLAEPDMGIGRDDSTLRSVKRQLNLENRKSIRSVTLLLKTLQ</sequence>